<reference evidence="2 4" key="2">
    <citation type="journal article" date="2013" name="Nature">
        <title>Insights into bilaterian evolution from three spiralian genomes.</title>
        <authorList>
            <person name="Simakov O."/>
            <person name="Marletaz F."/>
            <person name="Cho S.J."/>
            <person name="Edsinger-Gonzales E."/>
            <person name="Havlak P."/>
            <person name="Hellsten U."/>
            <person name="Kuo D.H."/>
            <person name="Larsson T."/>
            <person name="Lv J."/>
            <person name="Arendt D."/>
            <person name="Savage R."/>
            <person name="Osoegawa K."/>
            <person name="de Jong P."/>
            <person name="Grimwood J."/>
            <person name="Chapman J.A."/>
            <person name="Shapiro H."/>
            <person name="Aerts A."/>
            <person name="Otillar R.P."/>
            <person name="Terry A.Y."/>
            <person name="Boore J.L."/>
            <person name="Grigoriev I.V."/>
            <person name="Lindberg D.R."/>
            <person name="Seaver E.C."/>
            <person name="Weisblat D.A."/>
            <person name="Putnam N.H."/>
            <person name="Rokhsar D.S."/>
        </authorList>
    </citation>
    <scope>NUCLEOTIDE SEQUENCE</scope>
</reference>
<dbReference type="OrthoDB" id="6499973at2759"/>
<keyword evidence="1" id="KW-0812">Transmembrane</keyword>
<dbReference type="InterPro" id="IPR011701">
    <property type="entry name" value="MFS"/>
</dbReference>
<dbReference type="GeneID" id="20202505"/>
<evidence type="ECO:0000313" key="4">
    <source>
        <dbReference type="Proteomes" id="UP000015101"/>
    </source>
</evidence>
<dbReference type="PANTHER" id="PTHR11360:SF260">
    <property type="entry name" value="MFS DOMAIN-CONTAINING PROTEIN"/>
    <property type="match status" value="1"/>
</dbReference>
<dbReference type="GO" id="GO:0005886">
    <property type="term" value="C:plasma membrane"/>
    <property type="evidence" value="ECO:0000318"/>
    <property type="project" value="GO_Central"/>
</dbReference>
<evidence type="ECO:0000313" key="3">
    <source>
        <dbReference type="EnsemblMetazoa" id="HelroP168825"/>
    </source>
</evidence>
<feature type="transmembrane region" description="Helical" evidence="1">
    <location>
        <begin position="281"/>
        <end position="304"/>
    </location>
</feature>
<protein>
    <recommendedName>
        <fullName evidence="5">Major facilitator superfamily (MFS) profile domain-containing protein</fullName>
    </recommendedName>
</protein>
<dbReference type="InterPro" id="IPR050327">
    <property type="entry name" value="Proton-linked_MCT"/>
</dbReference>
<dbReference type="Pfam" id="PF07690">
    <property type="entry name" value="MFS_1"/>
    <property type="match status" value="1"/>
</dbReference>
<dbReference type="GO" id="GO:0015718">
    <property type="term" value="P:monocarboxylic acid transport"/>
    <property type="evidence" value="ECO:0000318"/>
    <property type="project" value="GO_Central"/>
</dbReference>
<name>T1F105_HELRO</name>
<dbReference type="Gene3D" id="1.20.1250.20">
    <property type="entry name" value="MFS general substrate transporter like domains"/>
    <property type="match status" value="1"/>
</dbReference>
<dbReference type="EMBL" id="KB096023">
    <property type="protein sequence ID" value="ESO08907.1"/>
    <property type="molecule type" value="Genomic_DNA"/>
</dbReference>
<dbReference type="EMBL" id="AMQM01003109">
    <property type="status" value="NOT_ANNOTATED_CDS"/>
    <property type="molecule type" value="Genomic_DNA"/>
</dbReference>
<keyword evidence="1" id="KW-1133">Transmembrane helix</keyword>
<dbReference type="RefSeq" id="XP_009012929.1">
    <property type="nucleotide sequence ID" value="XM_009014681.1"/>
</dbReference>
<evidence type="ECO:0000256" key="1">
    <source>
        <dbReference type="SAM" id="Phobius"/>
    </source>
</evidence>
<sequence length="371" mass="41563">MDIKGTKGNKELRIKVRGMESRWAWVICAAAFITTTITVFSFSVFIDKLVVHYDSDHKTNGFLGSTLPCMSCGLGLGAGVTLQQVINIIPQWFNHQKSLAFGLSTCGAGLGTLFFVSLSQYLMDRYWWRGALLILCGISLNCLPYVLLFRRNYQDLLNLEVDDSFGSQEEIISSVVHHSTNDLNDKNLKNKNSAYNEMSYGQPAVEMITSESETKKLSSNGNVTPKYVFIIYPVIFILYLVLYVPHIFLFDRYTKIAFEQVAMFAGVYSVVSRYFKNTVTMILYSLETGLTTGILECILPLICLELFPLKFSITALGWLMLFKGLGILIGSPIAGLLFDCYKNYDATFYTSGLCLIASSLLSLPIILYGKK</sequence>
<gene>
    <name evidence="3" type="primary">20202505</name>
    <name evidence="2" type="ORF">HELRODRAFT_168825</name>
</gene>
<proteinExistence type="predicted"/>
<dbReference type="EnsemblMetazoa" id="HelroT168825">
    <property type="protein sequence ID" value="HelroP168825"/>
    <property type="gene ID" value="HelroG168825"/>
</dbReference>
<accession>T1F105</accession>
<reference evidence="4" key="1">
    <citation type="submission" date="2012-12" db="EMBL/GenBank/DDBJ databases">
        <authorList>
            <person name="Hellsten U."/>
            <person name="Grimwood J."/>
            <person name="Chapman J.A."/>
            <person name="Shapiro H."/>
            <person name="Aerts A."/>
            <person name="Otillar R.P."/>
            <person name="Terry A.Y."/>
            <person name="Boore J.L."/>
            <person name="Simakov O."/>
            <person name="Marletaz F."/>
            <person name="Cho S.-J."/>
            <person name="Edsinger-Gonzales E."/>
            <person name="Havlak P."/>
            <person name="Kuo D.-H."/>
            <person name="Larsson T."/>
            <person name="Lv J."/>
            <person name="Arendt D."/>
            <person name="Savage R."/>
            <person name="Osoegawa K."/>
            <person name="de Jong P."/>
            <person name="Lindberg D.R."/>
            <person name="Seaver E.C."/>
            <person name="Weisblat D.A."/>
            <person name="Putnam N.H."/>
            <person name="Grigoriev I.V."/>
            <person name="Rokhsar D.S."/>
        </authorList>
    </citation>
    <scope>NUCLEOTIDE SEQUENCE</scope>
</reference>
<feature type="transmembrane region" description="Helical" evidence="1">
    <location>
        <begin position="227"/>
        <end position="244"/>
    </location>
</feature>
<dbReference type="AlphaFoldDB" id="T1F105"/>
<dbReference type="HOGENOM" id="CLU_746567_0_0_1"/>
<dbReference type="InParanoid" id="T1F105"/>
<dbReference type="Proteomes" id="UP000015101">
    <property type="component" value="Unassembled WGS sequence"/>
</dbReference>
<dbReference type="CTD" id="20202505"/>
<dbReference type="GO" id="GO:0008028">
    <property type="term" value="F:monocarboxylic acid transmembrane transporter activity"/>
    <property type="evidence" value="ECO:0000318"/>
    <property type="project" value="GO_Central"/>
</dbReference>
<feature type="transmembrane region" description="Helical" evidence="1">
    <location>
        <begin position="99"/>
        <end position="118"/>
    </location>
</feature>
<dbReference type="OMA" id="WVITFAS"/>
<dbReference type="eggNOG" id="KOG2504">
    <property type="taxonomic scope" value="Eukaryota"/>
</dbReference>
<feature type="transmembrane region" description="Helical" evidence="1">
    <location>
        <begin position="23"/>
        <end position="46"/>
    </location>
</feature>
<evidence type="ECO:0008006" key="5">
    <source>
        <dbReference type="Google" id="ProtNLM"/>
    </source>
</evidence>
<keyword evidence="1" id="KW-0472">Membrane</keyword>
<feature type="transmembrane region" description="Helical" evidence="1">
    <location>
        <begin position="348"/>
        <end position="368"/>
    </location>
</feature>
<dbReference type="SUPFAM" id="SSF103473">
    <property type="entry name" value="MFS general substrate transporter"/>
    <property type="match status" value="1"/>
</dbReference>
<reference evidence="3" key="3">
    <citation type="submission" date="2015-06" db="UniProtKB">
        <authorList>
            <consortium name="EnsemblMetazoa"/>
        </authorList>
    </citation>
    <scope>IDENTIFICATION</scope>
</reference>
<evidence type="ECO:0000313" key="2">
    <source>
        <dbReference type="EMBL" id="ESO08907.1"/>
    </source>
</evidence>
<dbReference type="PANTHER" id="PTHR11360">
    <property type="entry name" value="MONOCARBOXYLATE TRANSPORTER"/>
    <property type="match status" value="1"/>
</dbReference>
<dbReference type="InterPro" id="IPR036259">
    <property type="entry name" value="MFS_trans_sf"/>
</dbReference>
<feature type="transmembrane region" description="Helical" evidence="1">
    <location>
        <begin position="130"/>
        <end position="149"/>
    </location>
</feature>
<dbReference type="KEGG" id="hro:HELRODRAFT_168825"/>
<keyword evidence="4" id="KW-1185">Reference proteome</keyword>
<organism evidence="3 4">
    <name type="scientific">Helobdella robusta</name>
    <name type="common">Californian leech</name>
    <dbReference type="NCBI Taxonomy" id="6412"/>
    <lineage>
        <taxon>Eukaryota</taxon>
        <taxon>Metazoa</taxon>
        <taxon>Spiralia</taxon>
        <taxon>Lophotrochozoa</taxon>
        <taxon>Annelida</taxon>
        <taxon>Clitellata</taxon>
        <taxon>Hirudinea</taxon>
        <taxon>Rhynchobdellida</taxon>
        <taxon>Glossiphoniidae</taxon>
        <taxon>Helobdella</taxon>
    </lineage>
</organism>
<feature type="transmembrane region" description="Helical" evidence="1">
    <location>
        <begin position="316"/>
        <end position="336"/>
    </location>
</feature>